<dbReference type="AlphaFoldDB" id="F7R2N6"/>
<evidence type="ECO:0000313" key="1">
    <source>
        <dbReference type="EMBL" id="EGM50290.1"/>
    </source>
</evidence>
<comment type="caution">
    <text evidence="1">The sequence shown here is derived from an EMBL/GenBank/DDBJ whole genome shotgun (WGS) entry which is preliminary data.</text>
</comment>
<organism evidence="1 2">
    <name type="scientific">Ligilactobacillus ruminis SPM0211</name>
    <dbReference type="NCBI Taxonomy" id="1040964"/>
    <lineage>
        <taxon>Bacteria</taxon>
        <taxon>Bacillati</taxon>
        <taxon>Bacillota</taxon>
        <taxon>Bacilli</taxon>
        <taxon>Lactobacillales</taxon>
        <taxon>Lactobacillaceae</taxon>
        <taxon>Ligilactobacillus</taxon>
    </lineage>
</organism>
<dbReference type="Proteomes" id="UP000002971">
    <property type="component" value="Unassembled WGS sequence"/>
</dbReference>
<proteinExistence type="predicted"/>
<sequence length="202" mass="22629">MCRGVSSLNIHRAHPVSVRRYDFNASILIGLNFYCCINSDVVIKIYSFDFDCHLGVLVSFRNGEPVMTDSIFPSFRPPKRVTPFLIGGQLCMKLNKICLAACSIRRCTRLSAVGRTEWSKELPRFGLIVSWTIGPKDFHIQLSVVVLDVGIKLREYFFVVARIQVVDASCTVLPENEANNFASADTGNLVCCVFQIDNPVFV</sequence>
<evidence type="ECO:0000313" key="2">
    <source>
        <dbReference type="Proteomes" id="UP000002971"/>
    </source>
</evidence>
<name>F7R2N6_9LACO</name>
<gene>
    <name evidence="1" type="ORF">LRU_01972</name>
</gene>
<protein>
    <submittedName>
        <fullName evidence="1">Uncharacterized protein</fullName>
    </submittedName>
</protein>
<reference evidence="1 2" key="1">
    <citation type="journal article" date="2011" name="J. Bacteriol.">
        <title>Genome Sequence of Lactobacillus ruminis SPM0211, Isolated from a Fecal Sample from a Healthy Korean.</title>
        <authorList>
            <person name="Lee S."/>
            <person name="Cho Y.J."/>
            <person name="Lee A.H."/>
            <person name="Chun J."/>
            <person name="Ha N.J."/>
            <person name="Ko G."/>
        </authorList>
    </citation>
    <scope>NUCLEOTIDE SEQUENCE [LARGE SCALE GENOMIC DNA]</scope>
    <source>
        <strain evidence="1 2">SPM0211</strain>
    </source>
</reference>
<dbReference type="EMBL" id="AFOJ01000007">
    <property type="protein sequence ID" value="EGM50290.1"/>
    <property type="molecule type" value="Genomic_DNA"/>
</dbReference>
<accession>F7R2N6</accession>